<dbReference type="Proteomes" id="UP000604117">
    <property type="component" value="Unassembled WGS sequence"/>
</dbReference>
<gene>
    <name evidence="8" type="ORF">Asi02nite_37140</name>
</gene>
<dbReference type="Gene3D" id="1.20.81.30">
    <property type="entry name" value="Type II secretion system (T2SS), domain F"/>
    <property type="match status" value="1"/>
</dbReference>
<evidence type="ECO:0000313" key="8">
    <source>
        <dbReference type="EMBL" id="GIF74196.1"/>
    </source>
</evidence>
<keyword evidence="9" id="KW-1185">Reference proteome</keyword>
<keyword evidence="4 6" id="KW-1133">Transmembrane helix</keyword>
<evidence type="ECO:0000256" key="4">
    <source>
        <dbReference type="ARBA" id="ARBA00022989"/>
    </source>
</evidence>
<protein>
    <submittedName>
        <fullName evidence="8">Type II secretion system protein</fullName>
    </submittedName>
</protein>
<dbReference type="InterPro" id="IPR042094">
    <property type="entry name" value="T2SS_GspF_sf"/>
</dbReference>
<evidence type="ECO:0000256" key="3">
    <source>
        <dbReference type="ARBA" id="ARBA00022692"/>
    </source>
</evidence>
<dbReference type="PANTHER" id="PTHR35007">
    <property type="entry name" value="INTEGRAL MEMBRANE PROTEIN-RELATED"/>
    <property type="match status" value="1"/>
</dbReference>
<evidence type="ECO:0000256" key="2">
    <source>
        <dbReference type="ARBA" id="ARBA00022475"/>
    </source>
</evidence>
<evidence type="ECO:0000256" key="5">
    <source>
        <dbReference type="ARBA" id="ARBA00023136"/>
    </source>
</evidence>
<comment type="subcellular location">
    <subcellularLocation>
        <location evidence="1">Cell membrane</location>
        <topology evidence="1">Multi-pass membrane protein</topology>
    </subcellularLocation>
</comment>
<feature type="domain" description="Type II secretion system protein GspF" evidence="7">
    <location>
        <begin position="120"/>
        <end position="246"/>
    </location>
</feature>
<dbReference type="InterPro" id="IPR018076">
    <property type="entry name" value="T2SS_GspF_dom"/>
</dbReference>
<proteinExistence type="predicted"/>
<keyword evidence="5 6" id="KW-0472">Membrane</keyword>
<feature type="transmembrane region" description="Helical" evidence="6">
    <location>
        <begin position="234"/>
        <end position="253"/>
    </location>
</feature>
<feature type="transmembrane region" description="Helical" evidence="6">
    <location>
        <begin position="259"/>
        <end position="279"/>
    </location>
</feature>
<reference evidence="8 9" key="1">
    <citation type="submission" date="2021-01" db="EMBL/GenBank/DDBJ databases">
        <title>Whole genome shotgun sequence of Asanoa siamensis NBRC 107932.</title>
        <authorList>
            <person name="Komaki H."/>
            <person name="Tamura T."/>
        </authorList>
    </citation>
    <scope>NUCLEOTIDE SEQUENCE [LARGE SCALE GENOMIC DNA]</scope>
    <source>
        <strain evidence="8 9">NBRC 107932</strain>
    </source>
</reference>
<dbReference type="PANTHER" id="PTHR35007:SF3">
    <property type="entry name" value="POSSIBLE CONSERVED ALANINE RICH MEMBRANE PROTEIN"/>
    <property type="match status" value="1"/>
</dbReference>
<dbReference type="Pfam" id="PF00482">
    <property type="entry name" value="T2SSF"/>
    <property type="match status" value="1"/>
</dbReference>
<evidence type="ECO:0000313" key="9">
    <source>
        <dbReference type="Proteomes" id="UP000604117"/>
    </source>
</evidence>
<keyword evidence="3 6" id="KW-0812">Transmembrane</keyword>
<evidence type="ECO:0000256" key="6">
    <source>
        <dbReference type="SAM" id="Phobius"/>
    </source>
</evidence>
<keyword evidence="2" id="KW-1003">Cell membrane</keyword>
<evidence type="ECO:0000259" key="7">
    <source>
        <dbReference type="Pfam" id="PF00482"/>
    </source>
</evidence>
<evidence type="ECO:0000256" key="1">
    <source>
        <dbReference type="ARBA" id="ARBA00004651"/>
    </source>
</evidence>
<sequence length="300" mass="32303">MGRPLMLQLLASLAAAALVSGLLALATGIVGTRRPARPPSRFGQAIRRVWLGDGLSAKQRQRRQATQWAAAAAAVAVWFYTGIPIAALIAAVAVIGVPWLFTAGREEQRAIDRLVAVEVWTRRLHDLVGTGVGLTQAIIRSTRDAPPALADELSDLAANLRAGVPTSDALDRLGAQLADASADEVLVRLKLHSTDRGPRLTDVLQRISAGIAQEVEMRREIWADRADPRLTTKFMTVLSVATLVLLFSNRTYMAPFATVLGQLVLLLSITVFIGLLVWIRRLSQPTRVPRLLAPADGGAP</sequence>
<dbReference type="EMBL" id="BONE01000028">
    <property type="protein sequence ID" value="GIF74196.1"/>
    <property type="molecule type" value="Genomic_DNA"/>
</dbReference>
<accession>A0ABQ4CSF6</accession>
<name>A0ABQ4CSF6_9ACTN</name>
<comment type="caution">
    <text evidence="8">The sequence shown here is derived from an EMBL/GenBank/DDBJ whole genome shotgun (WGS) entry which is preliminary data.</text>
</comment>
<organism evidence="8 9">
    <name type="scientific">Asanoa siamensis</name>
    <dbReference type="NCBI Taxonomy" id="926357"/>
    <lineage>
        <taxon>Bacteria</taxon>
        <taxon>Bacillati</taxon>
        <taxon>Actinomycetota</taxon>
        <taxon>Actinomycetes</taxon>
        <taxon>Micromonosporales</taxon>
        <taxon>Micromonosporaceae</taxon>
        <taxon>Asanoa</taxon>
    </lineage>
</organism>
<feature type="transmembrane region" description="Helical" evidence="6">
    <location>
        <begin position="68"/>
        <end position="101"/>
    </location>
</feature>